<gene>
    <name evidence="4" type="ORF">AB0C36_30655</name>
</gene>
<dbReference type="GO" id="GO:0008168">
    <property type="term" value="F:methyltransferase activity"/>
    <property type="evidence" value="ECO:0007669"/>
    <property type="project" value="UniProtKB-KW"/>
</dbReference>
<sequence length="262" mass="28243">MTWNATQYDNNFAYVSAYGRGVVHLLAPSAGERVLDLGCGTGDLAVEIAASGARVHGVDGDAEMIRTALAKHGQGDGAPTFAVADAHTFRVDEPFDAVFSNAALHWMTRPDDVIARVYAALRPGGRFVAEFGAHRNVAALIDGLRAAAAEVAPGVPVELPWYFPSTAEYATRLEAAGFEVHTAHWFARPTPLSPGDTAADWWRMFGASVLAPFPEESRPALLARTDALLRDRLADADGRWFADYARLRFTAVRPQPEGPGVR</sequence>
<keyword evidence="2" id="KW-0808">Transferase</keyword>
<dbReference type="CDD" id="cd02440">
    <property type="entry name" value="AdoMet_MTases"/>
    <property type="match status" value="1"/>
</dbReference>
<dbReference type="PANTHER" id="PTHR43861">
    <property type="entry name" value="TRANS-ACONITATE 2-METHYLTRANSFERASE-RELATED"/>
    <property type="match status" value="1"/>
</dbReference>
<dbReference type="InterPro" id="IPR029063">
    <property type="entry name" value="SAM-dependent_MTases_sf"/>
</dbReference>
<dbReference type="EMBL" id="JBEZFP010000102">
    <property type="protein sequence ID" value="MEU8137860.1"/>
    <property type="molecule type" value="Genomic_DNA"/>
</dbReference>
<organism evidence="4 5">
    <name type="scientific">Streptodolium elevatio</name>
    <dbReference type="NCBI Taxonomy" id="3157996"/>
    <lineage>
        <taxon>Bacteria</taxon>
        <taxon>Bacillati</taxon>
        <taxon>Actinomycetota</taxon>
        <taxon>Actinomycetes</taxon>
        <taxon>Kitasatosporales</taxon>
        <taxon>Streptomycetaceae</taxon>
        <taxon>Streptodolium</taxon>
    </lineage>
</organism>
<dbReference type="Proteomes" id="UP001551482">
    <property type="component" value="Unassembled WGS sequence"/>
</dbReference>
<dbReference type="Gene3D" id="3.40.50.150">
    <property type="entry name" value="Vaccinia Virus protein VP39"/>
    <property type="match status" value="1"/>
</dbReference>
<dbReference type="Pfam" id="PF13649">
    <property type="entry name" value="Methyltransf_25"/>
    <property type="match status" value="1"/>
</dbReference>
<dbReference type="GO" id="GO:0032259">
    <property type="term" value="P:methylation"/>
    <property type="evidence" value="ECO:0007669"/>
    <property type="project" value="UniProtKB-KW"/>
</dbReference>
<evidence type="ECO:0000313" key="4">
    <source>
        <dbReference type="EMBL" id="MEU8137860.1"/>
    </source>
</evidence>
<protein>
    <submittedName>
        <fullName evidence="4">Methyltransferase domain-containing protein</fullName>
    </submittedName>
</protein>
<evidence type="ECO:0000313" key="5">
    <source>
        <dbReference type="Proteomes" id="UP001551482"/>
    </source>
</evidence>
<name>A0ABV3DQ30_9ACTN</name>
<dbReference type="SUPFAM" id="SSF53335">
    <property type="entry name" value="S-adenosyl-L-methionine-dependent methyltransferases"/>
    <property type="match status" value="1"/>
</dbReference>
<dbReference type="RefSeq" id="WP_358360378.1">
    <property type="nucleotide sequence ID" value="NZ_JBEZFP010000102.1"/>
</dbReference>
<proteinExistence type="predicted"/>
<evidence type="ECO:0000259" key="3">
    <source>
        <dbReference type="Pfam" id="PF13649"/>
    </source>
</evidence>
<keyword evidence="1 4" id="KW-0489">Methyltransferase</keyword>
<feature type="domain" description="Methyltransferase" evidence="3">
    <location>
        <begin position="34"/>
        <end position="125"/>
    </location>
</feature>
<keyword evidence="5" id="KW-1185">Reference proteome</keyword>
<dbReference type="PANTHER" id="PTHR43861:SF1">
    <property type="entry name" value="TRANS-ACONITATE 2-METHYLTRANSFERASE"/>
    <property type="match status" value="1"/>
</dbReference>
<accession>A0ABV3DQ30</accession>
<reference evidence="4 5" key="1">
    <citation type="submission" date="2024-06" db="EMBL/GenBank/DDBJ databases">
        <title>The Natural Products Discovery Center: Release of the First 8490 Sequenced Strains for Exploring Actinobacteria Biosynthetic Diversity.</title>
        <authorList>
            <person name="Kalkreuter E."/>
            <person name="Kautsar S.A."/>
            <person name="Yang D."/>
            <person name="Bader C.D."/>
            <person name="Teijaro C.N."/>
            <person name="Fluegel L."/>
            <person name="Davis C.M."/>
            <person name="Simpson J.R."/>
            <person name="Lauterbach L."/>
            <person name="Steele A.D."/>
            <person name="Gui C."/>
            <person name="Meng S."/>
            <person name="Li G."/>
            <person name="Viehrig K."/>
            <person name="Ye F."/>
            <person name="Su P."/>
            <person name="Kiefer A.F."/>
            <person name="Nichols A."/>
            <person name="Cepeda A.J."/>
            <person name="Yan W."/>
            <person name="Fan B."/>
            <person name="Jiang Y."/>
            <person name="Adhikari A."/>
            <person name="Zheng C.-J."/>
            <person name="Schuster L."/>
            <person name="Cowan T.M."/>
            <person name="Smanski M.J."/>
            <person name="Chevrette M.G."/>
            <person name="De Carvalho L.P.S."/>
            <person name="Shen B."/>
        </authorList>
    </citation>
    <scope>NUCLEOTIDE SEQUENCE [LARGE SCALE GENOMIC DNA]</scope>
    <source>
        <strain evidence="4 5">NPDC048946</strain>
    </source>
</reference>
<comment type="caution">
    <text evidence="4">The sequence shown here is derived from an EMBL/GenBank/DDBJ whole genome shotgun (WGS) entry which is preliminary data.</text>
</comment>
<dbReference type="InterPro" id="IPR041698">
    <property type="entry name" value="Methyltransf_25"/>
</dbReference>
<evidence type="ECO:0000256" key="2">
    <source>
        <dbReference type="ARBA" id="ARBA00022679"/>
    </source>
</evidence>
<evidence type="ECO:0000256" key="1">
    <source>
        <dbReference type="ARBA" id="ARBA00022603"/>
    </source>
</evidence>